<gene>
    <name evidence="1" type="ORF">AVDCRST_MAG94-3524</name>
</gene>
<reference evidence="1" key="1">
    <citation type="submission" date="2020-02" db="EMBL/GenBank/DDBJ databases">
        <authorList>
            <person name="Meier V. D."/>
        </authorList>
    </citation>
    <scope>NUCLEOTIDE SEQUENCE</scope>
    <source>
        <strain evidence="1">AVDCRST_MAG94</strain>
    </source>
</reference>
<name>A0A6J4MM84_9CYAN</name>
<dbReference type="AlphaFoldDB" id="A0A6J4MM84"/>
<proteinExistence type="predicted"/>
<evidence type="ECO:0000313" key="1">
    <source>
        <dbReference type="EMBL" id="CAA9363305.1"/>
    </source>
</evidence>
<organism evidence="1">
    <name type="scientific">uncultured Leptolyngbya sp</name>
    <dbReference type="NCBI Taxonomy" id="332963"/>
    <lineage>
        <taxon>Bacteria</taxon>
        <taxon>Bacillati</taxon>
        <taxon>Cyanobacteriota</taxon>
        <taxon>Cyanophyceae</taxon>
        <taxon>Leptolyngbyales</taxon>
        <taxon>Leptolyngbyaceae</taxon>
        <taxon>Leptolyngbya group</taxon>
        <taxon>Leptolyngbya</taxon>
        <taxon>environmental samples</taxon>
    </lineage>
</organism>
<sequence>MMPLEMAIAATPCQAIVTLLAVQTASNVSFQLLGSSYSPGCKL</sequence>
<protein>
    <submittedName>
        <fullName evidence="1">Uncharacterized protein</fullName>
    </submittedName>
</protein>
<accession>A0A6J4MM84</accession>
<dbReference type="EMBL" id="CADCTY010001224">
    <property type="protein sequence ID" value="CAA9363305.1"/>
    <property type="molecule type" value="Genomic_DNA"/>
</dbReference>